<reference evidence="2" key="1">
    <citation type="submission" date="2021-02" db="EMBL/GenBank/DDBJ databases">
        <authorList>
            <person name="Steward A R."/>
        </authorList>
    </citation>
    <scope>NUCLEOTIDE SEQUENCE</scope>
</reference>
<proteinExistence type="predicted"/>
<evidence type="ECO:0000256" key="1">
    <source>
        <dbReference type="SAM" id="SignalP"/>
    </source>
</evidence>
<dbReference type="AlphaFoldDB" id="A0A821WAS7"/>
<feature type="signal peptide" evidence="1">
    <location>
        <begin position="1"/>
        <end position="20"/>
    </location>
</feature>
<organism evidence="2 3">
    <name type="scientific">Pieris macdunnoughi</name>
    <dbReference type="NCBI Taxonomy" id="345717"/>
    <lineage>
        <taxon>Eukaryota</taxon>
        <taxon>Metazoa</taxon>
        <taxon>Ecdysozoa</taxon>
        <taxon>Arthropoda</taxon>
        <taxon>Hexapoda</taxon>
        <taxon>Insecta</taxon>
        <taxon>Pterygota</taxon>
        <taxon>Neoptera</taxon>
        <taxon>Endopterygota</taxon>
        <taxon>Lepidoptera</taxon>
        <taxon>Glossata</taxon>
        <taxon>Ditrysia</taxon>
        <taxon>Papilionoidea</taxon>
        <taxon>Pieridae</taxon>
        <taxon>Pierinae</taxon>
        <taxon>Pieris</taxon>
    </lineage>
</organism>
<keyword evidence="1" id="KW-0732">Signal</keyword>
<comment type="caution">
    <text evidence="2">The sequence shown here is derived from an EMBL/GenBank/DDBJ whole genome shotgun (WGS) entry which is preliminary data.</text>
</comment>
<gene>
    <name evidence="2" type="ORF">PMACD_LOCUS13172</name>
</gene>
<protein>
    <submittedName>
        <fullName evidence="2">Uncharacterized protein</fullName>
    </submittedName>
</protein>
<dbReference type="OrthoDB" id="7490938at2759"/>
<dbReference type="Proteomes" id="UP000663880">
    <property type="component" value="Unassembled WGS sequence"/>
</dbReference>
<evidence type="ECO:0000313" key="2">
    <source>
        <dbReference type="EMBL" id="CAF4922723.1"/>
    </source>
</evidence>
<evidence type="ECO:0000313" key="3">
    <source>
        <dbReference type="Proteomes" id="UP000663880"/>
    </source>
</evidence>
<keyword evidence="3" id="KW-1185">Reference proteome</keyword>
<feature type="chain" id="PRO_5032330600" evidence="1">
    <location>
        <begin position="21"/>
        <end position="106"/>
    </location>
</feature>
<dbReference type="EMBL" id="CAJOBZ010000061">
    <property type="protein sequence ID" value="CAF4922723.1"/>
    <property type="molecule type" value="Genomic_DNA"/>
</dbReference>
<accession>A0A821WAS7</accession>
<sequence length="106" mass="11065">MNYFTIFLVLQTYFIQNALAHCIRLPPAPSNIPECAINKPVVQEDVNSSGIGTVSVFGDLPLSGATQVVGQVPVLGVARFSGSVPARGFVTISGGCGCGCQYTKSD</sequence>
<name>A0A821WAS7_9NEOP</name>